<dbReference type="PROSITE" id="PS50011">
    <property type="entry name" value="PROTEIN_KINASE_DOM"/>
    <property type="match status" value="1"/>
</dbReference>
<dbReference type="RefSeq" id="XP_024665431.1">
    <property type="nucleotide sequence ID" value="XM_024809663.1"/>
</dbReference>
<evidence type="ECO:0000313" key="10">
    <source>
        <dbReference type="Proteomes" id="UP000238350"/>
    </source>
</evidence>
<evidence type="ECO:0000256" key="5">
    <source>
        <dbReference type="ARBA" id="ARBA00022840"/>
    </source>
</evidence>
<dbReference type="CDD" id="cd14134">
    <property type="entry name" value="PKc_CLK"/>
    <property type="match status" value="1"/>
</dbReference>
<dbReference type="PANTHER" id="PTHR45646:SF11">
    <property type="entry name" value="SERINE_THREONINE-PROTEIN KINASE DOA"/>
    <property type="match status" value="1"/>
</dbReference>
<proteinExistence type="predicted"/>
<dbReference type="AlphaFoldDB" id="A0A2T0FKG9"/>
<dbReference type="Pfam" id="PF00069">
    <property type="entry name" value="Pkinase"/>
    <property type="match status" value="1"/>
</dbReference>
<keyword evidence="1" id="KW-0723">Serine/threonine-protein kinase</keyword>
<feature type="region of interest" description="Disordered" evidence="7">
    <location>
        <begin position="117"/>
        <end position="141"/>
    </location>
</feature>
<dbReference type="OrthoDB" id="283111at2759"/>
<dbReference type="GeneID" id="36516854"/>
<feature type="region of interest" description="Disordered" evidence="7">
    <location>
        <begin position="1"/>
        <end position="87"/>
    </location>
</feature>
<dbReference type="GO" id="GO:0005524">
    <property type="term" value="F:ATP binding"/>
    <property type="evidence" value="ECO:0007669"/>
    <property type="project" value="UniProtKB-UniRule"/>
</dbReference>
<evidence type="ECO:0000256" key="6">
    <source>
        <dbReference type="PROSITE-ProRule" id="PRU10141"/>
    </source>
</evidence>
<dbReference type="InterPro" id="IPR051175">
    <property type="entry name" value="CLK_kinases"/>
</dbReference>
<accession>A0A2T0FKG9</accession>
<dbReference type="InterPro" id="IPR011009">
    <property type="entry name" value="Kinase-like_dom_sf"/>
</dbReference>
<dbReference type="PANTHER" id="PTHR45646">
    <property type="entry name" value="SERINE/THREONINE-PROTEIN KINASE DOA-RELATED"/>
    <property type="match status" value="1"/>
</dbReference>
<evidence type="ECO:0000256" key="7">
    <source>
        <dbReference type="SAM" id="MobiDB-lite"/>
    </source>
</evidence>
<keyword evidence="5 6" id="KW-0067">ATP-binding</keyword>
<keyword evidence="2" id="KW-0808">Transferase</keyword>
<gene>
    <name evidence="9" type="ORF">B9G98_03106</name>
</gene>
<dbReference type="SMART" id="SM00220">
    <property type="entry name" value="S_TKc"/>
    <property type="match status" value="1"/>
</dbReference>
<reference evidence="9 10" key="1">
    <citation type="submission" date="2017-04" db="EMBL/GenBank/DDBJ databases">
        <title>Genome sequencing of [Candida] sorbophila.</title>
        <authorList>
            <person name="Ahn J.O."/>
        </authorList>
    </citation>
    <scope>NUCLEOTIDE SEQUENCE [LARGE SCALE GENOMIC DNA]</scope>
    <source>
        <strain evidence="9 10">DS02</strain>
    </source>
</reference>
<keyword evidence="4 9" id="KW-0418">Kinase</keyword>
<dbReference type="PROSITE" id="PS00107">
    <property type="entry name" value="PROTEIN_KINASE_ATP"/>
    <property type="match status" value="1"/>
</dbReference>
<keyword evidence="3 6" id="KW-0547">Nucleotide-binding</keyword>
<dbReference type="InterPro" id="IPR000719">
    <property type="entry name" value="Prot_kinase_dom"/>
</dbReference>
<dbReference type="Proteomes" id="UP000238350">
    <property type="component" value="Unassembled WGS sequence"/>
</dbReference>
<dbReference type="Gene3D" id="3.30.200.20">
    <property type="entry name" value="Phosphorylase Kinase, domain 1"/>
    <property type="match status" value="1"/>
</dbReference>
<feature type="domain" description="Protein kinase" evidence="8">
    <location>
        <begin position="205"/>
        <end position="536"/>
    </location>
</feature>
<dbReference type="GO" id="GO:0043484">
    <property type="term" value="P:regulation of RNA splicing"/>
    <property type="evidence" value="ECO:0007669"/>
    <property type="project" value="TreeGrafter"/>
</dbReference>
<evidence type="ECO:0000256" key="4">
    <source>
        <dbReference type="ARBA" id="ARBA00022777"/>
    </source>
</evidence>
<comment type="caution">
    <text evidence="9">The sequence shown here is derived from an EMBL/GenBank/DDBJ whole genome shotgun (WGS) entry which is preliminary data.</text>
</comment>
<dbReference type="InterPro" id="IPR017441">
    <property type="entry name" value="Protein_kinase_ATP_BS"/>
</dbReference>
<dbReference type="EMBL" id="NDIQ01000021">
    <property type="protein sequence ID" value="PRT55486.1"/>
    <property type="molecule type" value="Genomic_DNA"/>
</dbReference>
<dbReference type="GO" id="GO:0004674">
    <property type="term" value="F:protein serine/threonine kinase activity"/>
    <property type="evidence" value="ECO:0007669"/>
    <property type="project" value="UniProtKB-KW"/>
</dbReference>
<dbReference type="STRING" id="45607.A0A2T0FKG9"/>
<sequence length="537" mass="60868">MPVSKSARPVDVPGSVPTQYKRAPPLGFLPNSPPNDANDAQGLSFRSKQPYPDYQNFPLGNRSPPLSHPSSNGGFAPNNARLGAGEPANGIIQGDAFALDDDDDEQIQFLGIRPAQGTDKRRRTQRQNNGPFNTKSHEDDLNNGIIPGLTDALVFPSPPLIPEKLQKPSDIFLRQVHDITPPQEPFDDDSGHYLVNVGEQFANRYVITRLLGQGTFGRVAEAYDKVTFRRYAIKIIRAIPRYRDASKVELRVLHMLSRYDGNNINRCIQLRECFDFRNHVCLVTDLLDISVYDFLRENRFNPFPEQHVLALARQLIKSVAYIHRLGLVHTDLKPENILLHDSSYDTCTYRRSPRGSTRQRRVLRNISTTLIDFGSAIFDDEFHPTVVSTRHYRAPEIILGTGWSFPCDMWSVGCVLVELCTGAVLFQTRDNFEHLHLIEKALGRSFPPSVIRKAATTDQGELFVDSAKGKLYPLSDSKQIKAVHDQLTIRELLRKHIPMDSNTLFWNRLVDLVDRMLAIDPNERITAEEAIQHPWFC</sequence>
<evidence type="ECO:0000256" key="1">
    <source>
        <dbReference type="ARBA" id="ARBA00022527"/>
    </source>
</evidence>
<evidence type="ECO:0000259" key="8">
    <source>
        <dbReference type="PROSITE" id="PS50011"/>
    </source>
</evidence>
<organism evidence="9 10">
    <name type="scientific">Wickerhamiella sorbophila</name>
    <dbReference type="NCBI Taxonomy" id="45607"/>
    <lineage>
        <taxon>Eukaryota</taxon>
        <taxon>Fungi</taxon>
        <taxon>Dikarya</taxon>
        <taxon>Ascomycota</taxon>
        <taxon>Saccharomycotina</taxon>
        <taxon>Dipodascomycetes</taxon>
        <taxon>Dipodascales</taxon>
        <taxon>Trichomonascaceae</taxon>
        <taxon>Wickerhamiella</taxon>
    </lineage>
</organism>
<dbReference type="GO" id="GO:0005634">
    <property type="term" value="C:nucleus"/>
    <property type="evidence" value="ECO:0007669"/>
    <property type="project" value="TreeGrafter"/>
</dbReference>
<evidence type="ECO:0000256" key="3">
    <source>
        <dbReference type="ARBA" id="ARBA00022741"/>
    </source>
</evidence>
<dbReference type="PROSITE" id="PS00108">
    <property type="entry name" value="PROTEIN_KINASE_ST"/>
    <property type="match status" value="1"/>
</dbReference>
<feature type="binding site" evidence="6">
    <location>
        <position position="234"/>
    </location>
    <ligand>
        <name>ATP</name>
        <dbReference type="ChEBI" id="CHEBI:30616"/>
    </ligand>
</feature>
<evidence type="ECO:0000313" key="9">
    <source>
        <dbReference type="EMBL" id="PRT55486.1"/>
    </source>
</evidence>
<dbReference type="InterPro" id="IPR008271">
    <property type="entry name" value="Ser/Thr_kinase_AS"/>
</dbReference>
<keyword evidence="10" id="KW-1185">Reference proteome</keyword>
<protein>
    <submittedName>
        <fullName evidence="9">Dual specificity protein kinase lkh1</fullName>
    </submittedName>
</protein>
<name>A0A2T0FKG9_9ASCO</name>
<evidence type="ECO:0000256" key="2">
    <source>
        <dbReference type="ARBA" id="ARBA00022679"/>
    </source>
</evidence>
<dbReference type="Gene3D" id="1.10.510.10">
    <property type="entry name" value="Transferase(Phosphotransferase) domain 1"/>
    <property type="match status" value="1"/>
</dbReference>
<dbReference type="SUPFAM" id="SSF56112">
    <property type="entry name" value="Protein kinase-like (PK-like)"/>
    <property type="match status" value="1"/>
</dbReference>